<keyword evidence="2" id="KW-1185">Reference proteome</keyword>
<organism evidence="1 2">
    <name type="scientific">Acanthisitta chloris</name>
    <name type="common">rifleman</name>
    <dbReference type="NCBI Taxonomy" id="57068"/>
    <lineage>
        <taxon>Eukaryota</taxon>
        <taxon>Metazoa</taxon>
        <taxon>Chordata</taxon>
        <taxon>Craniata</taxon>
        <taxon>Vertebrata</taxon>
        <taxon>Euteleostomi</taxon>
        <taxon>Archelosauria</taxon>
        <taxon>Archosauria</taxon>
        <taxon>Dinosauria</taxon>
        <taxon>Saurischia</taxon>
        <taxon>Theropoda</taxon>
        <taxon>Coelurosauria</taxon>
        <taxon>Aves</taxon>
        <taxon>Neognathae</taxon>
        <taxon>Neoaves</taxon>
        <taxon>Telluraves</taxon>
        <taxon>Australaves</taxon>
        <taxon>Passeriformes</taxon>
        <taxon>Acanthisittidae</taxon>
        <taxon>Acanthisitta</taxon>
    </lineage>
</organism>
<feature type="non-terminal residue" evidence="1">
    <location>
        <position position="65"/>
    </location>
</feature>
<dbReference type="Proteomes" id="UP000053537">
    <property type="component" value="Unassembled WGS sequence"/>
</dbReference>
<protein>
    <submittedName>
        <fullName evidence="1">Uncharacterized protein</fullName>
    </submittedName>
</protein>
<reference evidence="1 2" key="1">
    <citation type="submission" date="2014-04" db="EMBL/GenBank/DDBJ databases">
        <title>Genome evolution of avian class.</title>
        <authorList>
            <person name="Zhang G."/>
            <person name="Li C."/>
        </authorList>
    </citation>
    <scope>NUCLEOTIDE SEQUENCE [LARGE SCALE GENOMIC DNA]</scope>
    <source>
        <strain evidence="1">BGI_N310</strain>
    </source>
</reference>
<name>A0A091NG36_9PASS</name>
<evidence type="ECO:0000313" key="2">
    <source>
        <dbReference type="Proteomes" id="UP000053537"/>
    </source>
</evidence>
<feature type="non-terminal residue" evidence="1">
    <location>
        <position position="1"/>
    </location>
</feature>
<accession>A0A091NG36</accession>
<gene>
    <name evidence="1" type="ORF">N310_00611</name>
</gene>
<proteinExistence type="predicted"/>
<evidence type="ECO:0000313" key="1">
    <source>
        <dbReference type="EMBL" id="KFP87879.1"/>
    </source>
</evidence>
<sequence length="65" mass="7374">VTLLTEQFAKLVAYINIYLTETQCSAFTVKGVSASLTPEDGALCIYFRIYYARNNLYLIQLLLDC</sequence>
<dbReference type="EMBL" id="KK846362">
    <property type="protein sequence ID" value="KFP87879.1"/>
    <property type="molecule type" value="Genomic_DNA"/>
</dbReference>
<dbReference type="AlphaFoldDB" id="A0A091NG36"/>